<keyword evidence="1" id="KW-0175">Coiled coil</keyword>
<feature type="region of interest" description="Disordered" evidence="2">
    <location>
        <begin position="401"/>
        <end position="425"/>
    </location>
</feature>
<feature type="coiled-coil region" evidence="1">
    <location>
        <begin position="591"/>
        <end position="633"/>
    </location>
</feature>
<proteinExistence type="predicted"/>
<dbReference type="Pfam" id="PF20435">
    <property type="entry name" value="ASY3-like"/>
    <property type="match status" value="2"/>
</dbReference>
<gene>
    <name evidence="4" type="ORF">G2W53_023523</name>
</gene>
<feature type="compositionally biased region" description="Basic and acidic residues" evidence="2">
    <location>
        <begin position="251"/>
        <end position="267"/>
    </location>
</feature>
<feature type="compositionally biased region" description="Polar residues" evidence="2">
    <location>
        <begin position="167"/>
        <end position="183"/>
    </location>
</feature>
<feature type="region of interest" description="Disordered" evidence="2">
    <location>
        <begin position="167"/>
        <end position="186"/>
    </location>
</feature>
<evidence type="ECO:0000256" key="2">
    <source>
        <dbReference type="SAM" id="MobiDB-lite"/>
    </source>
</evidence>
<dbReference type="EMBL" id="JAAIUW010000008">
    <property type="protein sequence ID" value="KAF7818068.1"/>
    <property type="molecule type" value="Genomic_DNA"/>
</dbReference>
<comment type="caution">
    <text evidence="4">The sequence shown here is derived from an EMBL/GenBank/DDBJ whole genome shotgun (WGS) entry which is preliminary data.</text>
</comment>
<reference evidence="4" key="1">
    <citation type="submission" date="2020-09" db="EMBL/GenBank/DDBJ databases">
        <title>Genome-Enabled Discovery of Anthraquinone Biosynthesis in Senna tora.</title>
        <authorList>
            <person name="Kang S.-H."/>
            <person name="Pandey R.P."/>
            <person name="Lee C.-M."/>
            <person name="Sim J.-S."/>
            <person name="Jeong J.-T."/>
            <person name="Choi B.-S."/>
            <person name="Jung M."/>
            <person name="Ginzburg D."/>
            <person name="Zhao K."/>
            <person name="Won S.Y."/>
            <person name="Oh T.-J."/>
            <person name="Yu Y."/>
            <person name="Kim N.-H."/>
            <person name="Lee O.R."/>
            <person name="Lee T.-H."/>
            <person name="Bashyal P."/>
            <person name="Kim T.-S."/>
            <person name="Lee W.-H."/>
            <person name="Kawkins C."/>
            <person name="Kim C.-K."/>
            <person name="Kim J.S."/>
            <person name="Ahn B.O."/>
            <person name="Rhee S.Y."/>
            <person name="Sohng J.K."/>
        </authorList>
    </citation>
    <scope>NUCLEOTIDE SEQUENCE</scope>
    <source>
        <tissue evidence="4">Leaf</tissue>
    </source>
</reference>
<dbReference type="PANTHER" id="PTHR36027">
    <property type="entry name" value="MEIOSIS-SPECIFIC PROTEIN ASY3"/>
    <property type="match status" value="1"/>
</dbReference>
<evidence type="ECO:0000313" key="5">
    <source>
        <dbReference type="Proteomes" id="UP000634136"/>
    </source>
</evidence>
<feature type="compositionally biased region" description="Polar residues" evidence="2">
    <location>
        <begin position="238"/>
        <end position="250"/>
    </location>
</feature>
<dbReference type="GO" id="GO:0051321">
    <property type="term" value="P:meiotic cell cycle"/>
    <property type="evidence" value="ECO:0007669"/>
    <property type="project" value="InterPro"/>
</dbReference>
<evidence type="ECO:0000313" key="4">
    <source>
        <dbReference type="EMBL" id="KAF7818068.1"/>
    </source>
</evidence>
<dbReference type="OrthoDB" id="751607at2759"/>
<name>A0A834T9P8_9FABA</name>
<feature type="region of interest" description="Disordered" evidence="2">
    <location>
        <begin position="191"/>
        <end position="267"/>
    </location>
</feature>
<feature type="domain" description="Meiosis-specific protein ASY3-like coiled-coil" evidence="3">
    <location>
        <begin position="57"/>
        <end position="510"/>
    </location>
</feature>
<accession>A0A834T9P8</accession>
<feature type="compositionally biased region" description="Low complexity" evidence="2">
    <location>
        <begin position="411"/>
        <end position="421"/>
    </location>
</feature>
<dbReference type="Proteomes" id="UP000634136">
    <property type="component" value="Unassembled WGS sequence"/>
</dbReference>
<dbReference type="PANTHER" id="PTHR36027:SF1">
    <property type="entry name" value="MEIOSIS-SPECIFIC PROTEIN ASY3"/>
    <property type="match status" value="1"/>
</dbReference>
<organism evidence="4 5">
    <name type="scientific">Senna tora</name>
    <dbReference type="NCBI Taxonomy" id="362788"/>
    <lineage>
        <taxon>Eukaryota</taxon>
        <taxon>Viridiplantae</taxon>
        <taxon>Streptophyta</taxon>
        <taxon>Embryophyta</taxon>
        <taxon>Tracheophyta</taxon>
        <taxon>Spermatophyta</taxon>
        <taxon>Magnoliopsida</taxon>
        <taxon>eudicotyledons</taxon>
        <taxon>Gunneridae</taxon>
        <taxon>Pentapetalae</taxon>
        <taxon>rosids</taxon>
        <taxon>fabids</taxon>
        <taxon>Fabales</taxon>
        <taxon>Fabaceae</taxon>
        <taxon>Caesalpinioideae</taxon>
        <taxon>Cassia clade</taxon>
        <taxon>Senna</taxon>
    </lineage>
</organism>
<dbReference type="AlphaFoldDB" id="A0A834T9P8"/>
<feature type="compositionally biased region" description="Basic and acidic residues" evidence="2">
    <location>
        <begin position="193"/>
        <end position="203"/>
    </location>
</feature>
<protein>
    <submittedName>
        <fullName evidence="4">Meiosis-specific protein ASY3</fullName>
    </submittedName>
</protein>
<evidence type="ECO:0000259" key="3">
    <source>
        <dbReference type="Pfam" id="PF20435"/>
    </source>
</evidence>
<feature type="domain" description="Meiosis-specific protein ASY3-like coiled-coil" evidence="3">
    <location>
        <begin position="514"/>
        <end position="690"/>
    </location>
</feature>
<feature type="region of interest" description="Disordered" evidence="2">
    <location>
        <begin position="101"/>
        <end position="121"/>
    </location>
</feature>
<evidence type="ECO:0000256" key="1">
    <source>
        <dbReference type="SAM" id="Coils"/>
    </source>
</evidence>
<dbReference type="InterPro" id="IPR037731">
    <property type="entry name" value="ASY3-like"/>
</dbReference>
<keyword evidence="5" id="KW-1185">Reference proteome</keyword>
<feature type="region of interest" description="Disordered" evidence="2">
    <location>
        <begin position="492"/>
        <end position="516"/>
    </location>
</feature>
<feature type="compositionally biased region" description="Polar residues" evidence="2">
    <location>
        <begin position="376"/>
        <end position="387"/>
    </location>
</feature>
<feature type="compositionally biased region" description="Polar residues" evidence="2">
    <location>
        <begin position="205"/>
        <end position="221"/>
    </location>
</feature>
<sequence>MQNTERVISNVGNSTGEKSKVEGVMASFSMQQIGAEEVKCSRITKSFYQRTPSETILQANQTSNLLVSTRRQDKPDGVECEPAKYSVQLFSNQTSIFHSSGFNQKLDESTGKRKGRKDGTTAGVEDEFTFTAVQGVLKSDKTKPEDKSYKTEKRTENLKMKLWEILATTSSPKTRPLGSQTCNMDEESVLPEQRFEQEDDKFVKTRQNSDTIETDSENPNLANKRPVTRSCSRKRASAQMQRTKNKSGQSSRDKKGPQGKDSFCPKEKWTGRKNVFADGGFSTFLSKKSLRQNSRKICFNETDTVDKLCPEASKTEIQPCDGKTFSLGKKMGGFLDCLPDHHKEYSPTQKIIQEKELNQSPTINKTDKHGGLEGSANANQQNDKSNPVTEDDVAIAEPLDNFQSPTFGLRTPTLSPSPGSTPKKDVNVNEVSSPTSMEGIFSLGIIRNLRTLQTLEPKFNMRFLIKLQDMNKVENSLPRKAASFLKEKDAVAGLSDSSSEERKSQGSQEGAGESDWFHETSELTQDGFVRAVELFCLELGKLKSKIKSVASKKSSEILMSVAEEIHLQLENVHSQIQEDIGKLTSLSESKRKRLETRFEDQQKQLRLIQEKFKEEINLHIQDCRSAIEGLEAERIEIKGALEKRRASQRKLLSQVEEGVEIQLNDAQRKITLSRRKLLQLKHVIAACLKDGILN</sequence>
<dbReference type="InterPro" id="IPR046845">
    <property type="entry name" value="ASY3-like_CC"/>
</dbReference>
<feature type="region of interest" description="Disordered" evidence="2">
    <location>
        <begin position="351"/>
        <end position="387"/>
    </location>
</feature>